<dbReference type="Pfam" id="PF25583">
    <property type="entry name" value="WCX"/>
    <property type="match status" value="1"/>
</dbReference>
<dbReference type="PROSITE" id="PS52050">
    <property type="entry name" value="WYL"/>
    <property type="match status" value="1"/>
</dbReference>
<reference evidence="3 4" key="1">
    <citation type="submission" date="2019-08" db="EMBL/GenBank/DDBJ databases">
        <title>In-depth cultivation of the pig gut microbiome towards novel bacterial diversity and tailored functional studies.</title>
        <authorList>
            <person name="Wylensek D."/>
            <person name="Hitch T.C.A."/>
            <person name="Clavel T."/>
        </authorList>
    </citation>
    <scope>NUCLEOTIDE SEQUENCE [LARGE SCALE GENOMIC DNA]</scope>
    <source>
        <strain evidence="3 4">LKV-178-WT-2A</strain>
    </source>
</reference>
<gene>
    <name evidence="3" type="ORF">FYJ73_08765</name>
</gene>
<evidence type="ECO:0000259" key="2">
    <source>
        <dbReference type="Pfam" id="PF25583"/>
    </source>
</evidence>
<feature type="domain" description="WCX" evidence="2">
    <location>
        <begin position="220"/>
        <end position="295"/>
    </location>
</feature>
<dbReference type="PANTHER" id="PTHR34580:SF9">
    <property type="entry name" value="SLL5097 PROTEIN"/>
    <property type="match status" value="1"/>
</dbReference>
<comment type="caution">
    <text evidence="3">The sequence shown here is derived from an EMBL/GenBank/DDBJ whole genome shotgun (WGS) entry which is preliminary data.</text>
</comment>
<keyword evidence="4" id="KW-1185">Reference proteome</keyword>
<evidence type="ECO:0000259" key="1">
    <source>
        <dbReference type="Pfam" id="PF13280"/>
    </source>
</evidence>
<feature type="domain" description="WYL" evidence="1">
    <location>
        <begin position="119"/>
        <end position="187"/>
    </location>
</feature>
<sequence length="300" mass="35936">MAANLIGRYLWEINEVARSRHGLTLDELNEKWEKCWLYNGRPIVRKTWFEHRVQIGEQFHVYIECDKRTNRYYLEGKDTTGMPEIQEWLLNSFSVGNMLLQGKDLNGRIICEQIPSGYEYLTEFIQAMRENKVVKLEYQSFYAKEPQEVELEPYCLKVFKQRWYITGKNIVKNVLRTYALDRIDDMEITDKKFKMPKGFDAQELYDTVYGIILDNDKKVERIEINVYNGQADYFRSLPLHQSQRELSSNKDCTVFEYYLKPTYDFIQELLSHGPDVEVIHPQSLRQQMKHWIKDMSELYE</sequence>
<evidence type="ECO:0000313" key="4">
    <source>
        <dbReference type="Proteomes" id="UP000438914"/>
    </source>
</evidence>
<dbReference type="PANTHER" id="PTHR34580">
    <property type="match status" value="1"/>
</dbReference>
<dbReference type="RefSeq" id="WP_154534330.1">
    <property type="nucleotide sequence ID" value="NZ_VUNG01000020.1"/>
</dbReference>
<dbReference type="Proteomes" id="UP000438914">
    <property type="component" value="Unassembled WGS sequence"/>
</dbReference>
<evidence type="ECO:0000313" key="3">
    <source>
        <dbReference type="EMBL" id="MST84755.1"/>
    </source>
</evidence>
<organism evidence="3 4">
    <name type="scientific">Hallella mizrahii</name>
    <dbReference type="NCBI Taxonomy" id="2606637"/>
    <lineage>
        <taxon>Bacteria</taxon>
        <taxon>Pseudomonadati</taxon>
        <taxon>Bacteroidota</taxon>
        <taxon>Bacteroidia</taxon>
        <taxon>Bacteroidales</taxon>
        <taxon>Prevotellaceae</taxon>
        <taxon>Hallella</taxon>
    </lineage>
</organism>
<accession>A0A7K0KH15</accession>
<dbReference type="EMBL" id="VUNG01000020">
    <property type="protein sequence ID" value="MST84755.1"/>
    <property type="molecule type" value="Genomic_DNA"/>
</dbReference>
<dbReference type="InterPro" id="IPR026881">
    <property type="entry name" value="WYL_dom"/>
</dbReference>
<dbReference type="InterPro" id="IPR051534">
    <property type="entry name" value="CBASS_pafABC_assoc_protein"/>
</dbReference>
<protein>
    <submittedName>
        <fullName evidence="3">WYL domain-containing protein</fullName>
    </submittedName>
</protein>
<dbReference type="InterPro" id="IPR057727">
    <property type="entry name" value="WCX_dom"/>
</dbReference>
<name>A0A7K0KH15_9BACT</name>
<dbReference type="AlphaFoldDB" id="A0A7K0KH15"/>
<dbReference type="Pfam" id="PF13280">
    <property type="entry name" value="WYL"/>
    <property type="match status" value="1"/>
</dbReference>
<proteinExistence type="predicted"/>